<dbReference type="PANTHER" id="PTHR37204">
    <property type="entry name" value="TRANSMEMBRANE PROTEIN"/>
    <property type="match status" value="1"/>
</dbReference>
<keyword evidence="2" id="KW-1185">Reference proteome</keyword>
<reference evidence="1 2" key="1">
    <citation type="submission" date="2012-04" db="EMBL/GenBank/DDBJ databases">
        <title>The Genome Sequence of Saprolegnia declina VS20.</title>
        <authorList>
            <consortium name="The Broad Institute Genome Sequencing Platform"/>
            <person name="Russ C."/>
            <person name="Nusbaum C."/>
            <person name="Tyler B."/>
            <person name="van West P."/>
            <person name="Dieguez-Uribeondo J."/>
            <person name="de Bruijn I."/>
            <person name="Tripathy S."/>
            <person name="Jiang R."/>
            <person name="Young S.K."/>
            <person name="Zeng Q."/>
            <person name="Gargeya S."/>
            <person name="Fitzgerald M."/>
            <person name="Haas B."/>
            <person name="Abouelleil A."/>
            <person name="Alvarado L."/>
            <person name="Arachchi H.M."/>
            <person name="Berlin A."/>
            <person name="Chapman S.B."/>
            <person name="Goldberg J."/>
            <person name="Griggs A."/>
            <person name="Gujja S."/>
            <person name="Hansen M."/>
            <person name="Howarth C."/>
            <person name="Imamovic A."/>
            <person name="Larimer J."/>
            <person name="McCowen C."/>
            <person name="Montmayeur A."/>
            <person name="Murphy C."/>
            <person name="Neiman D."/>
            <person name="Pearson M."/>
            <person name="Priest M."/>
            <person name="Roberts A."/>
            <person name="Saif S."/>
            <person name="Shea T."/>
            <person name="Sisk P."/>
            <person name="Sykes S."/>
            <person name="Wortman J."/>
            <person name="Nusbaum C."/>
            <person name="Birren B."/>
        </authorList>
    </citation>
    <scope>NUCLEOTIDE SEQUENCE [LARGE SCALE GENOMIC DNA]</scope>
    <source>
        <strain evidence="1 2">VS20</strain>
    </source>
</reference>
<dbReference type="Pfam" id="PF13563">
    <property type="entry name" value="2_5_RNA_ligase2"/>
    <property type="match status" value="1"/>
</dbReference>
<dbReference type="eggNOG" id="ENOG502SEIP">
    <property type="taxonomic scope" value="Eukaryota"/>
</dbReference>
<accession>T0QK75</accession>
<gene>
    <name evidence="1" type="ORF">SDRG_07350</name>
</gene>
<dbReference type="OMA" id="QQWGNIT"/>
<protein>
    <submittedName>
        <fullName evidence="1">Uncharacterized protein</fullName>
    </submittedName>
</protein>
<dbReference type="RefSeq" id="XP_008611400.1">
    <property type="nucleotide sequence ID" value="XM_008613178.1"/>
</dbReference>
<dbReference type="InParanoid" id="T0QK75"/>
<evidence type="ECO:0000313" key="1">
    <source>
        <dbReference type="EMBL" id="EQC35116.1"/>
    </source>
</evidence>
<dbReference type="PANTHER" id="PTHR37204:SF1">
    <property type="entry name" value="TRANSMEMBRANE PROTEIN"/>
    <property type="match status" value="1"/>
</dbReference>
<dbReference type="GeneID" id="19948077"/>
<name>T0QK75_SAPDV</name>
<dbReference type="Proteomes" id="UP000030762">
    <property type="component" value="Unassembled WGS sequence"/>
</dbReference>
<sequence length="255" mass="27111">MTVYATARADVYAEMSAPVTAFDGRKIASVAANFALPPTVMAPTPMPYPLLGENDVVRLICSPLPPAAAALSRRIGEEIAAIFDSEAATKTYVNTEASMHVTLFHTSHPDACLPFSPALRAEEVQTLKALISSTPAFELTIHSVILAASGTVLLLFDDPTNAVQHLRSRAKATFGSALRHPNHIIHSTLSRVLTDTVSPACLAAAAARCQQLTAELAAQTVAIESIWYVEETHFYSAGSGQHEKITFGTALASVQ</sequence>
<dbReference type="AlphaFoldDB" id="T0QK75"/>
<dbReference type="OrthoDB" id="119121at2759"/>
<evidence type="ECO:0000313" key="2">
    <source>
        <dbReference type="Proteomes" id="UP000030762"/>
    </source>
</evidence>
<dbReference type="EMBL" id="JH767152">
    <property type="protein sequence ID" value="EQC35116.1"/>
    <property type="molecule type" value="Genomic_DNA"/>
</dbReference>
<organism evidence="1 2">
    <name type="scientific">Saprolegnia diclina (strain VS20)</name>
    <dbReference type="NCBI Taxonomy" id="1156394"/>
    <lineage>
        <taxon>Eukaryota</taxon>
        <taxon>Sar</taxon>
        <taxon>Stramenopiles</taxon>
        <taxon>Oomycota</taxon>
        <taxon>Saprolegniomycetes</taxon>
        <taxon>Saprolegniales</taxon>
        <taxon>Saprolegniaceae</taxon>
        <taxon>Saprolegnia</taxon>
    </lineage>
</organism>
<dbReference type="VEuPathDB" id="FungiDB:SDRG_07350"/>
<proteinExistence type="predicted"/>